<protein>
    <submittedName>
        <fullName evidence="1">Uncharacterized protein</fullName>
    </submittedName>
</protein>
<dbReference type="AlphaFoldDB" id="A0A418VKC3"/>
<name>A0A418VKC3_RHOPL</name>
<evidence type="ECO:0000313" key="2">
    <source>
        <dbReference type="Proteomes" id="UP000285523"/>
    </source>
</evidence>
<dbReference type="Proteomes" id="UP000285523">
    <property type="component" value="Unassembled WGS sequence"/>
</dbReference>
<reference evidence="1 2" key="1">
    <citation type="submission" date="2018-09" db="EMBL/GenBank/DDBJ databases">
        <title>Draft genome sequence of Rhodopseudomonas palustris 2.1.18.</title>
        <authorList>
            <person name="Robertson S.L."/>
            <person name="Meyer T.E."/>
            <person name="Kyndt J.A."/>
        </authorList>
    </citation>
    <scope>NUCLEOTIDE SEQUENCE [LARGE SCALE GENOMIC DNA]</scope>
    <source>
        <strain evidence="1 2">2.1.18</strain>
    </source>
</reference>
<organism evidence="1 2">
    <name type="scientific">Rhodopseudomonas palustris</name>
    <dbReference type="NCBI Taxonomy" id="1076"/>
    <lineage>
        <taxon>Bacteria</taxon>
        <taxon>Pseudomonadati</taxon>
        <taxon>Pseudomonadota</taxon>
        <taxon>Alphaproteobacteria</taxon>
        <taxon>Hyphomicrobiales</taxon>
        <taxon>Nitrobacteraceae</taxon>
        <taxon>Rhodopseudomonas</taxon>
    </lineage>
</organism>
<accession>A0A418VKC3</accession>
<sequence>MLASGFSWDASDAADDLFQIHDVSDHSAIAHRGDRRLPQKAIPSRLLTACNRGGGVGGCGA</sequence>
<evidence type="ECO:0000313" key="1">
    <source>
        <dbReference type="EMBL" id="RJF76586.1"/>
    </source>
</evidence>
<proteinExistence type="predicted"/>
<gene>
    <name evidence="1" type="ORF">D4Q52_05440</name>
</gene>
<comment type="caution">
    <text evidence="1">The sequence shown here is derived from an EMBL/GenBank/DDBJ whole genome shotgun (WGS) entry which is preliminary data.</text>
</comment>
<dbReference type="EMBL" id="QYYD01000004">
    <property type="protein sequence ID" value="RJF76586.1"/>
    <property type="molecule type" value="Genomic_DNA"/>
</dbReference>